<dbReference type="Proteomes" id="UP000632195">
    <property type="component" value="Unassembled WGS sequence"/>
</dbReference>
<keyword evidence="1" id="KW-0472">Membrane</keyword>
<feature type="transmembrane region" description="Helical" evidence="1">
    <location>
        <begin position="158"/>
        <end position="179"/>
    </location>
</feature>
<evidence type="ECO:0000313" key="3">
    <source>
        <dbReference type="Proteomes" id="UP000632195"/>
    </source>
</evidence>
<reference evidence="2" key="1">
    <citation type="journal article" date="2014" name="Int. J. Syst. Evol. Microbiol.">
        <title>Complete genome sequence of Corynebacterium casei LMG S-19264T (=DSM 44701T), isolated from a smear-ripened cheese.</title>
        <authorList>
            <consortium name="US DOE Joint Genome Institute (JGI-PGF)"/>
            <person name="Walter F."/>
            <person name="Albersmeier A."/>
            <person name="Kalinowski J."/>
            <person name="Ruckert C."/>
        </authorList>
    </citation>
    <scope>NUCLEOTIDE SEQUENCE</scope>
    <source>
        <strain evidence="2">JCM 13583</strain>
    </source>
</reference>
<feature type="transmembrane region" description="Helical" evidence="1">
    <location>
        <begin position="234"/>
        <end position="255"/>
    </location>
</feature>
<protein>
    <recommendedName>
        <fullName evidence="4">DUF373 family protein</fullName>
    </recommendedName>
</protein>
<evidence type="ECO:0000313" key="2">
    <source>
        <dbReference type="EMBL" id="GGM71283.1"/>
    </source>
</evidence>
<sequence length="386" mass="43459">MTTLIVNIDRDNDFGEKAGIKGPVVGYSECYNAAVKLITTDPEDSDANALFGAIKHYEELRERGEDVEICLITGDQDVGETSDTELGRQIDDVLSRGNYDDMILVSDGAEDDYIVPVLVSRRKIRYVKHIIVRHNQNIESLYYYIVKALKDKKVVNKFIIPLGIVFLTYGVVSLAFILYELVSARITTIDPSIGAITFVTIVLGGYLLERGFEVGAKVNGLFHSVYRYAQETRVLFLSYVVASMLILVGIASSYVITRDTTKSPVDAILVFLSMFTWWLYGAFFTREVGSAIEMAVYKKPITHSVWYGLLFSLSIAFIVYGMMNYIRYILGFITLRVAIASVFFLILGLVIAMFSSMINRYYSEARESRGEEREQGAKISNDMTNK</sequence>
<dbReference type="AlphaFoldDB" id="A0AA37F957"/>
<feature type="transmembrane region" description="Helical" evidence="1">
    <location>
        <begin position="305"/>
        <end position="323"/>
    </location>
</feature>
<dbReference type="InterPro" id="IPR007254">
    <property type="entry name" value="DUF373"/>
</dbReference>
<dbReference type="PANTHER" id="PTHR38815:SF1">
    <property type="entry name" value="DUF373 FAMILY PROTEIN"/>
    <property type="match status" value="1"/>
</dbReference>
<keyword evidence="3" id="KW-1185">Reference proteome</keyword>
<dbReference type="RefSeq" id="WP_188680310.1">
    <property type="nucleotide sequence ID" value="NZ_BMNY01000001.1"/>
</dbReference>
<feature type="transmembrane region" description="Helical" evidence="1">
    <location>
        <begin position="191"/>
        <end position="208"/>
    </location>
</feature>
<evidence type="ECO:0008006" key="4">
    <source>
        <dbReference type="Google" id="ProtNLM"/>
    </source>
</evidence>
<proteinExistence type="predicted"/>
<gene>
    <name evidence="2" type="ORF">GCM10007108_06750</name>
</gene>
<dbReference type="PANTHER" id="PTHR38815">
    <property type="entry name" value="HYPOTHETICAL MEMBRANE PROTEIN, CONSERVED, DUF373 FAMILY"/>
    <property type="match status" value="1"/>
</dbReference>
<keyword evidence="1" id="KW-1133">Transmembrane helix</keyword>
<dbReference type="EMBL" id="BMNY01000001">
    <property type="protein sequence ID" value="GGM71283.1"/>
    <property type="molecule type" value="Genomic_DNA"/>
</dbReference>
<keyword evidence="1" id="KW-0812">Transmembrane</keyword>
<evidence type="ECO:0000256" key="1">
    <source>
        <dbReference type="SAM" id="Phobius"/>
    </source>
</evidence>
<feature type="transmembrane region" description="Helical" evidence="1">
    <location>
        <begin position="329"/>
        <end position="354"/>
    </location>
</feature>
<dbReference type="Pfam" id="PF04123">
    <property type="entry name" value="DUF373"/>
    <property type="match status" value="1"/>
</dbReference>
<name>A0AA37F957_9ARCH</name>
<feature type="transmembrane region" description="Helical" evidence="1">
    <location>
        <begin position="267"/>
        <end position="284"/>
    </location>
</feature>
<organism evidence="2 3">
    <name type="scientific">Thermogymnomonas acidicola</name>
    <dbReference type="NCBI Taxonomy" id="399579"/>
    <lineage>
        <taxon>Archaea</taxon>
        <taxon>Methanobacteriati</taxon>
        <taxon>Thermoplasmatota</taxon>
        <taxon>Thermoplasmata</taxon>
        <taxon>Thermoplasmatales</taxon>
        <taxon>Thermogymnomonas</taxon>
    </lineage>
</organism>
<accession>A0AA37F957</accession>
<comment type="caution">
    <text evidence="2">The sequence shown here is derived from an EMBL/GenBank/DDBJ whole genome shotgun (WGS) entry which is preliminary data.</text>
</comment>
<reference evidence="2" key="2">
    <citation type="submission" date="2022-09" db="EMBL/GenBank/DDBJ databases">
        <authorList>
            <person name="Sun Q."/>
            <person name="Ohkuma M."/>
        </authorList>
    </citation>
    <scope>NUCLEOTIDE SEQUENCE</scope>
    <source>
        <strain evidence="2">JCM 13583</strain>
    </source>
</reference>